<dbReference type="InterPro" id="IPR027304">
    <property type="entry name" value="Trigger_fact/SurA_dom_sf"/>
</dbReference>
<evidence type="ECO:0000256" key="3">
    <source>
        <dbReference type="ARBA" id="ARBA00006071"/>
    </source>
</evidence>
<comment type="catalytic activity">
    <reaction evidence="1 11">
        <text>[protein]-peptidylproline (omega=180) = [protein]-peptidylproline (omega=0)</text>
        <dbReference type="Rhea" id="RHEA:16237"/>
        <dbReference type="Rhea" id="RHEA-COMP:10747"/>
        <dbReference type="Rhea" id="RHEA-COMP:10748"/>
        <dbReference type="ChEBI" id="CHEBI:83833"/>
        <dbReference type="ChEBI" id="CHEBI:83834"/>
        <dbReference type="EC" id="5.2.1.8"/>
    </reaction>
</comment>
<dbReference type="PANTHER" id="PTHR47245:SF1">
    <property type="entry name" value="FOLDASE PROTEIN PRSA"/>
    <property type="match status" value="1"/>
</dbReference>
<feature type="signal peptide" evidence="12">
    <location>
        <begin position="1"/>
        <end position="17"/>
    </location>
</feature>
<keyword evidence="8 11" id="KW-0564">Palmitate</keyword>
<dbReference type="InterPro" id="IPR046357">
    <property type="entry name" value="PPIase_dom_sf"/>
</dbReference>
<dbReference type="PROSITE" id="PS50198">
    <property type="entry name" value="PPIC_PPIASE_2"/>
    <property type="match status" value="1"/>
</dbReference>
<dbReference type="PANTHER" id="PTHR47245">
    <property type="entry name" value="PEPTIDYLPROLYL ISOMERASE"/>
    <property type="match status" value="1"/>
</dbReference>
<evidence type="ECO:0000256" key="6">
    <source>
        <dbReference type="ARBA" id="ARBA00023110"/>
    </source>
</evidence>
<dbReference type="InterPro" id="IPR000297">
    <property type="entry name" value="PPIase_PpiC"/>
</dbReference>
<comment type="similarity">
    <text evidence="3 11">Belongs to the PrsA family.</text>
</comment>
<dbReference type="InterPro" id="IPR050245">
    <property type="entry name" value="PrsA_foldase"/>
</dbReference>
<keyword evidence="10 11" id="KW-0449">Lipoprotein</keyword>
<name>A0ABS9UEP6_9BACL</name>
<dbReference type="InterPro" id="IPR037041">
    <property type="entry name" value="Trigger_fac_C_sf"/>
</dbReference>
<feature type="domain" description="PpiC" evidence="13">
    <location>
        <begin position="134"/>
        <end position="224"/>
    </location>
</feature>
<keyword evidence="7 11" id="KW-0472">Membrane</keyword>
<dbReference type="InterPro" id="IPR023058">
    <property type="entry name" value="PPIase_PpiC_CS"/>
</dbReference>
<gene>
    <name evidence="11" type="primary">prsA</name>
    <name evidence="14" type="ORF">LZ480_13095</name>
</gene>
<keyword evidence="6 11" id="KW-0697">Rotamase</keyword>
<dbReference type="GO" id="GO:0003755">
    <property type="term" value="F:peptidyl-prolyl cis-trans isomerase activity"/>
    <property type="evidence" value="ECO:0007669"/>
    <property type="project" value="UniProtKB-EC"/>
</dbReference>
<evidence type="ECO:0000256" key="12">
    <source>
        <dbReference type="SAM" id="SignalP"/>
    </source>
</evidence>
<evidence type="ECO:0000256" key="1">
    <source>
        <dbReference type="ARBA" id="ARBA00000971"/>
    </source>
</evidence>
<protein>
    <recommendedName>
        <fullName evidence="11">Foldase protein PrsA</fullName>
        <ecNumber evidence="11">5.2.1.8</ecNumber>
    </recommendedName>
</protein>
<comment type="subcellular location">
    <subcellularLocation>
        <location evidence="2 11">Cell membrane</location>
        <topology evidence="2 11">Lipid-anchor</topology>
    </subcellularLocation>
</comment>
<dbReference type="Gene3D" id="3.10.50.40">
    <property type="match status" value="1"/>
</dbReference>
<dbReference type="Gene3D" id="1.10.3120.10">
    <property type="entry name" value="Trigger factor, C-terminal domain"/>
    <property type="match status" value="1"/>
</dbReference>
<evidence type="ECO:0000256" key="2">
    <source>
        <dbReference type="ARBA" id="ARBA00004193"/>
    </source>
</evidence>
<feature type="chain" id="PRO_5046978370" description="Foldase protein PrsA" evidence="12">
    <location>
        <begin position="18"/>
        <end position="283"/>
    </location>
</feature>
<keyword evidence="4 11" id="KW-1003">Cell membrane</keyword>
<dbReference type="SUPFAM" id="SSF109998">
    <property type="entry name" value="Triger factor/SurA peptide-binding domain-like"/>
    <property type="match status" value="1"/>
</dbReference>
<keyword evidence="9 11" id="KW-0413">Isomerase</keyword>
<comment type="caution">
    <text evidence="14">The sequence shown here is derived from an EMBL/GenBank/DDBJ whole genome shotgun (WGS) entry which is preliminary data.</text>
</comment>
<comment type="function">
    <text evidence="11">Plays a major role in protein secretion by helping the post-translocational extracellular folding of several secreted proteins.</text>
</comment>
<sequence length="283" mass="31374">MKKTLLALTFAASLGLAACSNPGDEVVVSTSVGDITQEEFYNSIKEIAGDQLLQQVVIEQILNDKYEVTDKEVDKELAAVKEQYGDSYEAAIAQSNLTEDMLKTNIRFSLLQEKATKDVEVTDEEIQKYYDQASQELNARHILVEDEALAKEIVAKLKAGEDFAKLAKEYSTDTGSAEKGGELGWFSVGTMVEQFNDAAYALEVNEISEPVKSDFGYHIIQVTDKRAVKDYGTLEEKKEEIRDAIAATKGDWNKKMAELIKESKVEVKDKDLKGAFEGITSAE</sequence>
<proteinExistence type="inferred from homology"/>
<dbReference type="HAMAP" id="MF_01145">
    <property type="entry name" value="Foldase_PrsA"/>
    <property type="match status" value="1"/>
</dbReference>
<evidence type="ECO:0000256" key="7">
    <source>
        <dbReference type="ARBA" id="ARBA00023136"/>
    </source>
</evidence>
<evidence type="ECO:0000256" key="11">
    <source>
        <dbReference type="HAMAP-Rule" id="MF_01145"/>
    </source>
</evidence>
<keyword evidence="5 11" id="KW-0732">Signal</keyword>
<dbReference type="Proteomes" id="UP001316087">
    <property type="component" value="Unassembled WGS sequence"/>
</dbReference>
<dbReference type="PROSITE" id="PS01096">
    <property type="entry name" value="PPIC_PPIASE_1"/>
    <property type="match status" value="1"/>
</dbReference>
<dbReference type="SUPFAM" id="SSF54534">
    <property type="entry name" value="FKBP-like"/>
    <property type="match status" value="1"/>
</dbReference>
<keyword evidence="15" id="KW-1185">Reference proteome</keyword>
<evidence type="ECO:0000313" key="14">
    <source>
        <dbReference type="EMBL" id="MCH7322812.1"/>
    </source>
</evidence>
<evidence type="ECO:0000256" key="5">
    <source>
        <dbReference type="ARBA" id="ARBA00022729"/>
    </source>
</evidence>
<organism evidence="14 15">
    <name type="scientific">Solibacillus palustris</name>
    <dbReference type="NCBI Taxonomy" id="2908203"/>
    <lineage>
        <taxon>Bacteria</taxon>
        <taxon>Bacillati</taxon>
        <taxon>Bacillota</taxon>
        <taxon>Bacilli</taxon>
        <taxon>Bacillales</taxon>
        <taxon>Caryophanaceae</taxon>
        <taxon>Solibacillus</taxon>
    </lineage>
</organism>
<evidence type="ECO:0000256" key="10">
    <source>
        <dbReference type="ARBA" id="ARBA00023288"/>
    </source>
</evidence>
<accession>A0ABS9UEP6</accession>
<evidence type="ECO:0000256" key="4">
    <source>
        <dbReference type="ARBA" id="ARBA00022475"/>
    </source>
</evidence>
<evidence type="ECO:0000256" key="9">
    <source>
        <dbReference type="ARBA" id="ARBA00023235"/>
    </source>
</evidence>
<dbReference type="EMBL" id="JAKZFC010000005">
    <property type="protein sequence ID" value="MCH7322812.1"/>
    <property type="molecule type" value="Genomic_DNA"/>
</dbReference>
<dbReference type="EC" id="5.2.1.8" evidence="11"/>
<dbReference type="RefSeq" id="WP_241369892.1">
    <property type="nucleotide sequence ID" value="NZ_JAKZFC010000005.1"/>
</dbReference>
<dbReference type="Pfam" id="PF13616">
    <property type="entry name" value="Rotamase_3"/>
    <property type="match status" value="1"/>
</dbReference>
<dbReference type="InterPro" id="IPR023059">
    <property type="entry name" value="Foldase_PrsA"/>
</dbReference>
<evidence type="ECO:0000259" key="13">
    <source>
        <dbReference type="PROSITE" id="PS50198"/>
    </source>
</evidence>
<dbReference type="PROSITE" id="PS51257">
    <property type="entry name" value="PROKAR_LIPOPROTEIN"/>
    <property type="match status" value="1"/>
</dbReference>
<reference evidence="14 15" key="1">
    <citation type="submission" date="2022-03" db="EMBL/GenBank/DDBJ databases">
        <authorList>
            <person name="Jo J.-H."/>
            <person name="Im W.-T."/>
        </authorList>
    </citation>
    <scope>NUCLEOTIDE SEQUENCE [LARGE SCALE GENOMIC DNA]</scope>
    <source>
        <strain evidence="14 15">MA9</strain>
    </source>
</reference>
<evidence type="ECO:0000313" key="15">
    <source>
        <dbReference type="Proteomes" id="UP001316087"/>
    </source>
</evidence>
<evidence type="ECO:0000256" key="8">
    <source>
        <dbReference type="ARBA" id="ARBA00023139"/>
    </source>
</evidence>